<accession>A0A7K5LKW3</accession>
<comment type="caution">
    <text evidence="1">The sequence shown here is derived from an EMBL/GenBank/DDBJ whole genome shotgun (WGS) entry which is preliminary data.</text>
</comment>
<proteinExistence type="predicted"/>
<dbReference type="EMBL" id="VZRF01012821">
    <property type="protein sequence ID" value="NWT18763.1"/>
    <property type="molecule type" value="Genomic_DNA"/>
</dbReference>
<dbReference type="Proteomes" id="UP000589495">
    <property type="component" value="Unassembled WGS sequence"/>
</dbReference>
<feature type="non-terminal residue" evidence="1">
    <location>
        <position position="1"/>
    </location>
</feature>
<evidence type="ECO:0000313" key="2">
    <source>
        <dbReference type="Proteomes" id="UP000589495"/>
    </source>
</evidence>
<evidence type="ECO:0000313" key="1">
    <source>
        <dbReference type="EMBL" id="NWT18763.1"/>
    </source>
</evidence>
<dbReference type="InterPro" id="IPR018154">
    <property type="entry name" value="TLV/ENV_coat_polyprotein"/>
</dbReference>
<gene>
    <name evidence="1" type="primary">Fv4</name>
    <name evidence="1" type="ORF">VIRALT_R15748</name>
</gene>
<dbReference type="Pfam" id="PF00429">
    <property type="entry name" value="TLV_coat"/>
    <property type="match status" value="1"/>
</dbReference>
<organism evidence="1 2">
    <name type="scientific">Vireo altiloquus</name>
    <name type="common">Black-whiskered vireo</name>
    <name type="synonym">Muscicapa altiloqua</name>
    <dbReference type="NCBI Taxonomy" id="34956"/>
    <lineage>
        <taxon>Eukaryota</taxon>
        <taxon>Metazoa</taxon>
        <taxon>Chordata</taxon>
        <taxon>Craniata</taxon>
        <taxon>Vertebrata</taxon>
        <taxon>Euteleostomi</taxon>
        <taxon>Archelosauria</taxon>
        <taxon>Archosauria</taxon>
        <taxon>Dinosauria</taxon>
        <taxon>Saurischia</taxon>
        <taxon>Theropoda</taxon>
        <taxon>Coelurosauria</taxon>
        <taxon>Aves</taxon>
        <taxon>Neognathae</taxon>
        <taxon>Neoaves</taxon>
        <taxon>Telluraves</taxon>
        <taxon>Australaves</taxon>
        <taxon>Passeriformes</taxon>
        <taxon>Corvoidea</taxon>
        <taxon>Vireonidae</taxon>
        <taxon>Vireoninae</taxon>
        <taxon>Vireo</taxon>
    </lineage>
</organism>
<reference evidence="1 2" key="1">
    <citation type="submission" date="2019-09" db="EMBL/GenBank/DDBJ databases">
        <title>Bird 10,000 Genomes (B10K) Project - Family phase.</title>
        <authorList>
            <person name="Zhang G."/>
        </authorList>
    </citation>
    <scope>NUCLEOTIDE SEQUENCE [LARGE SCALE GENOMIC DNA]</scope>
    <source>
        <strain evidence="1">B10K-DU-001-22</strain>
        <tissue evidence="1">Muscle</tissue>
    </source>
</reference>
<name>A0A7K5LKW3_VIRAL</name>
<keyword evidence="2" id="KW-1185">Reference proteome</keyword>
<dbReference type="AlphaFoldDB" id="A0A7K5LKW3"/>
<feature type="non-terminal residue" evidence="1">
    <location>
        <position position="83"/>
    </location>
</feature>
<protein>
    <submittedName>
        <fullName evidence="1">ENV2 protein</fullName>
    </submittedName>
</protein>
<sequence>TFPTNTFWKLLKEVYSVLNATTPNLTEHCWLCFDVRPLFYEAVGVQTKFRLSNQTNPSQCNWNDPQTKGVTLTDVTGKGRCIG</sequence>